<dbReference type="AlphaFoldDB" id="A0A8R2HMM1"/>
<proteinExistence type="predicted"/>
<organism evidence="1 2">
    <name type="scientific">Bombyx mori</name>
    <name type="common">Silk moth</name>
    <dbReference type="NCBI Taxonomy" id="7091"/>
    <lineage>
        <taxon>Eukaryota</taxon>
        <taxon>Metazoa</taxon>
        <taxon>Ecdysozoa</taxon>
        <taxon>Arthropoda</taxon>
        <taxon>Hexapoda</taxon>
        <taxon>Insecta</taxon>
        <taxon>Pterygota</taxon>
        <taxon>Neoptera</taxon>
        <taxon>Endopterygota</taxon>
        <taxon>Lepidoptera</taxon>
        <taxon>Glossata</taxon>
        <taxon>Ditrysia</taxon>
        <taxon>Bombycoidea</taxon>
        <taxon>Bombycidae</taxon>
        <taxon>Bombycinae</taxon>
        <taxon>Bombyx</taxon>
    </lineage>
</organism>
<reference evidence="2" key="1">
    <citation type="journal article" date="2008" name="Insect Biochem. Mol. Biol.">
        <title>The genome of a lepidopteran model insect, the silkworm Bombyx mori.</title>
        <authorList>
            <consortium name="International Silkworm Genome Consortium"/>
        </authorList>
    </citation>
    <scope>NUCLEOTIDE SEQUENCE [LARGE SCALE GENOMIC DNA]</scope>
    <source>
        <strain evidence="2">p50T</strain>
    </source>
</reference>
<accession>A0A8R2HMM1</accession>
<protein>
    <submittedName>
        <fullName evidence="1">Uncharacterized protein</fullName>
    </submittedName>
</protein>
<dbReference type="Proteomes" id="UP000005204">
    <property type="component" value="Unassembled WGS sequence"/>
</dbReference>
<evidence type="ECO:0000313" key="1">
    <source>
        <dbReference type="EnsemblMetazoa" id="XP_021203509.1"/>
    </source>
</evidence>
<reference evidence="1" key="2">
    <citation type="submission" date="2022-06" db="UniProtKB">
        <authorList>
            <consortium name="EnsemblMetazoa"/>
        </authorList>
    </citation>
    <scope>IDENTIFICATION</scope>
    <source>
        <strain evidence="1">p50T (Dazao)</strain>
    </source>
</reference>
<dbReference type="EnsemblMetazoa" id="XM_021347834.2">
    <property type="protein sequence ID" value="XP_021203509.1"/>
    <property type="gene ID" value="LOC110385151"/>
</dbReference>
<name>A0A8R2HMM1_BOMMO</name>
<sequence>MSKRRLDWKESLKPDVTVGKKRGKINILKDETYKNENGKLTLVSSIKTKKTSTQTNTISMIRYALSQCKNIKTIQINYLIPGHTYMPVDSVHATIETKIRKCIVWAPSQWPTIMELARLDPEPYKVEVLNGKDFIGFDVNSTFNKKQKLSISKLSIATFKNQEPNLMYIKNSMLPDAETITIPLSPLKNTNCLKDMLYPTALGISAKKYKDLTSLVNKNIIPSRFAAEYKNLKVSITAKDYLMDTDEEEIQEIDSAN</sequence>
<evidence type="ECO:0000313" key="2">
    <source>
        <dbReference type="Proteomes" id="UP000005204"/>
    </source>
</evidence>
<keyword evidence="2" id="KW-1185">Reference proteome</keyword>